<sequence length="478" mass="50731">MRELQNHIDGAPVPSRGRERIDLIDPTTGLIQATQPAGCVEDVDHAVAAARSASGQWAALTVTERVTMLETAADRLAADIPELARLEYREMGKPIGLAEEFLAAGIEVFRSGIDDARHYRFVEEISEHGGIRTVTVHRPVGVVAQIIPWNFTVTATLLGLAPLLAAGNCVVLKPSEKAPLSALRMVETLALPPGVMNVVLGDRRAGEPLADHSDVGLVHLTGSVAAGRSVQAATGRRMTRAILELGGKDPVVIDAGVDPVKTAAAVAYGSFVNTGQICTSMERIYVHREIADEFIAALVAEAATYRCGDGADPRTKMGPLVDERQRQIVQRHVDDAITKGATVLTGGSLPDSAGYFYPATVLTDVTSDMVVMREETFGPVAPVQVVDTFAEGIRLACDSEFGLAATVYTDRAEHARAALDISAGMVWINHWQGGGMVRMFEPARNSGLGATGGRAAYDAATRAVSVSHDTAMRAHMGV</sequence>
<protein>
    <submittedName>
        <fullName evidence="6">Aldehyde dehydrogenase</fullName>
    </submittedName>
</protein>
<keyword evidence="7" id="KW-1185">Reference proteome</keyword>
<feature type="domain" description="Aldehyde dehydrogenase" evidence="5">
    <location>
        <begin position="15"/>
        <end position="463"/>
    </location>
</feature>
<dbReference type="InterPro" id="IPR029510">
    <property type="entry name" value="Ald_DH_CS_GLU"/>
</dbReference>
<dbReference type="InterPro" id="IPR016161">
    <property type="entry name" value="Ald_DH/histidinol_DH"/>
</dbReference>
<dbReference type="FunFam" id="3.40.309.10:FF:000009">
    <property type="entry name" value="Aldehyde dehydrogenase A"/>
    <property type="match status" value="1"/>
</dbReference>
<dbReference type="InterPro" id="IPR016162">
    <property type="entry name" value="Ald_DH_N"/>
</dbReference>
<comment type="similarity">
    <text evidence="1 4">Belongs to the aldehyde dehydrogenase family.</text>
</comment>
<dbReference type="PANTHER" id="PTHR42804">
    <property type="entry name" value="ALDEHYDE DEHYDROGENASE"/>
    <property type="match status" value="1"/>
</dbReference>
<evidence type="ECO:0000256" key="2">
    <source>
        <dbReference type="ARBA" id="ARBA00023002"/>
    </source>
</evidence>
<evidence type="ECO:0000256" key="1">
    <source>
        <dbReference type="ARBA" id="ARBA00009986"/>
    </source>
</evidence>
<dbReference type="KEGG" id="gji:H1R19_17485"/>
<dbReference type="AlphaFoldDB" id="A0A7D7QWP8"/>
<evidence type="ECO:0000256" key="3">
    <source>
        <dbReference type="PROSITE-ProRule" id="PRU10007"/>
    </source>
</evidence>
<dbReference type="PROSITE" id="PS00687">
    <property type="entry name" value="ALDEHYDE_DEHYDR_GLU"/>
    <property type="match status" value="1"/>
</dbReference>
<dbReference type="CDD" id="cd07078">
    <property type="entry name" value="ALDH"/>
    <property type="match status" value="1"/>
</dbReference>
<evidence type="ECO:0000313" key="6">
    <source>
        <dbReference type="EMBL" id="QMT00668.1"/>
    </source>
</evidence>
<dbReference type="Gene3D" id="3.40.605.10">
    <property type="entry name" value="Aldehyde Dehydrogenase, Chain A, domain 1"/>
    <property type="match status" value="1"/>
</dbReference>
<evidence type="ECO:0000256" key="4">
    <source>
        <dbReference type="RuleBase" id="RU003345"/>
    </source>
</evidence>
<dbReference type="PANTHER" id="PTHR42804:SF1">
    <property type="entry name" value="ALDEHYDE DEHYDROGENASE-RELATED"/>
    <property type="match status" value="1"/>
</dbReference>
<dbReference type="EMBL" id="CP059491">
    <property type="protein sequence ID" value="QMT00668.1"/>
    <property type="molecule type" value="Genomic_DNA"/>
</dbReference>
<name>A0A7D7QWP8_9ACTN</name>
<dbReference type="Gene3D" id="3.40.309.10">
    <property type="entry name" value="Aldehyde Dehydrogenase, Chain A, domain 2"/>
    <property type="match status" value="1"/>
</dbReference>
<evidence type="ECO:0000259" key="5">
    <source>
        <dbReference type="Pfam" id="PF00171"/>
    </source>
</evidence>
<reference evidence="7" key="1">
    <citation type="submission" date="2020-07" db="EMBL/GenBank/DDBJ databases">
        <title>novel species isolated from the respiratory tract of Marmot.</title>
        <authorList>
            <person name="Zhang G."/>
        </authorList>
    </citation>
    <scope>NUCLEOTIDE SEQUENCE [LARGE SCALE GENOMIC DNA]</scope>
    <source>
        <strain evidence="7">686</strain>
    </source>
</reference>
<dbReference type="GO" id="GO:0016620">
    <property type="term" value="F:oxidoreductase activity, acting on the aldehyde or oxo group of donors, NAD or NADP as acceptor"/>
    <property type="evidence" value="ECO:0007669"/>
    <property type="project" value="InterPro"/>
</dbReference>
<dbReference type="RefSeq" id="WP_219849683.1">
    <property type="nucleotide sequence ID" value="NZ_CP059491.1"/>
</dbReference>
<dbReference type="InterPro" id="IPR016163">
    <property type="entry name" value="Ald_DH_C"/>
</dbReference>
<organism evidence="6 7">
    <name type="scientific">Gordonia jinghuaiqii</name>
    <dbReference type="NCBI Taxonomy" id="2758710"/>
    <lineage>
        <taxon>Bacteria</taxon>
        <taxon>Bacillati</taxon>
        <taxon>Actinomycetota</taxon>
        <taxon>Actinomycetes</taxon>
        <taxon>Mycobacteriales</taxon>
        <taxon>Gordoniaceae</taxon>
        <taxon>Gordonia</taxon>
    </lineage>
</organism>
<evidence type="ECO:0000313" key="7">
    <source>
        <dbReference type="Proteomes" id="UP000515663"/>
    </source>
</evidence>
<dbReference type="Pfam" id="PF00171">
    <property type="entry name" value="Aldedh"/>
    <property type="match status" value="1"/>
</dbReference>
<gene>
    <name evidence="6" type="ORF">H1R19_17485</name>
</gene>
<keyword evidence="2 4" id="KW-0560">Oxidoreductase</keyword>
<proteinExistence type="inferred from homology"/>
<accession>A0A7D7QWP8</accession>
<dbReference type="InterPro" id="IPR015590">
    <property type="entry name" value="Aldehyde_DH_dom"/>
</dbReference>
<dbReference type="Proteomes" id="UP000515663">
    <property type="component" value="Chromosome"/>
</dbReference>
<feature type="active site" evidence="3">
    <location>
        <position position="244"/>
    </location>
</feature>
<dbReference type="SUPFAM" id="SSF53720">
    <property type="entry name" value="ALDH-like"/>
    <property type="match status" value="1"/>
</dbReference>